<dbReference type="AlphaFoldDB" id="A0A8D8Y1N0"/>
<comment type="function">
    <text evidence="4">Probable substrate-specific adapter of an E3 ubiquitin-protein ligase complex which mediates the ubiquitination and subsequent proteasomal degradation of target proteins. May have a role in synapse differentiation and growth.</text>
</comment>
<dbReference type="Gene3D" id="2.120.10.80">
    <property type="entry name" value="Kelch-type beta propeller"/>
    <property type="match status" value="2"/>
</dbReference>
<dbReference type="EMBL" id="HBUF01143244">
    <property type="protein sequence ID" value="CAG6646710.1"/>
    <property type="molecule type" value="Transcribed_RNA"/>
</dbReference>
<dbReference type="SMART" id="SM00225">
    <property type="entry name" value="BTB"/>
    <property type="match status" value="1"/>
</dbReference>
<evidence type="ECO:0000259" key="5">
    <source>
        <dbReference type="PROSITE" id="PS50097"/>
    </source>
</evidence>
<dbReference type="Pfam" id="PF00651">
    <property type="entry name" value="BTB"/>
    <property type="match status" value="1"/>
</dbReference>
<dbReference type="GO" id="GO:0016567">
    <property type="term" value="P:protein ubiquitination"/>
    <property type="evidence" value="ECO:0007669"/>
    <property type="project" value="UniProtKB-UniPathway"/>
</dbReference>
<keyword evidence="2" id="KW-0880">Kelch repeat</keyword>
<organism evidence="6">
    <name type="scientific">Cacopsylla melanoneura</name>
    <dbReference type="NCBI Taxonomy" id="428564"/>
    <lineage>
        <taxon>Eukaryota</taxon>
        <taxon>Metazoa</taxon>
        <taxon>Ecdysozoa</taxon>
        <taxon>Arthropoda</taxon>
        <taxon>Hexapoda</taxon>
        <taxon>Insecta</taxon>
        <taxon>Pterygota</taxon>
        <taxon>Neoptera</taxon>
        <taxon>Paraneoptera</taxon>
        <taxon>Hemiptera</taxon>
        <taxon>Sternorrhyncha</taxon>
        <taxon>Psylloidea</taxon>
        <taxon>Psyllidae</taxon>
        <taxon>Psyllinae</taxon>
        <taxon>Cacopsylla</taxon>
    </lineage>
</organism>
<dbReference type="PROSITE" id="PS50097">
    <property type="entry name" value="BTB"/>
    <property type="match status" value="1"/>
</dbReference>
<dbReference type="Pfam" id="PF01344">
    <property type="entry name" value="Kelch_1"/>
    <property type="match status" value="5"/>
</dbReference>
<dbReference type="SUPFAM" id="SSF54695">
    <property type="entry name" value="POZ domain"/>
    <property type="match status" value="1"/>
</dbReference>
<dbReference type="EMBL" id="HBUF01352893">
    <property type="protein sequence ID" value="CAG6715235.1"/>
    <property type="molecule type" value="Transcribed_RNA"/>
</dbReference>
<proteinExistence type="predicted"/>
<dbReference type="SMART" id="SM00875">
    <property type="entry name" value="BACK"/>
    <property type="match status" value="1"/>
</dbReference>
<dbReference type="InterPro" id="IPR006652">
    <property type="entry name" value="Kelch_1"/>
</dbReference>
<dbReference type="EMBL" id="HBUF01535539">
    <property type="protein sequence ID" value="CAG6753170.1"/>
    <property type="molecule type" value="Transcribed_RNA"/>
</dbReference>
<dbReference type="InterPro" id="IPR011705">
    <property type="entry name" value="BACK"/>
</dbReference>
<accession>A0A8D8Y1N0</accession>
<dbReference type="PANTHER" id="PTHR45632">
    <property type="entry name" value="LD33804P"/>
    <property type="match status" value="1"/>
</dbReference>
<evidence type="ECO:0000313" key="6">
    <source>
        <dbReference type="EMBL" id="CAG6715234.1"/>
    </source>
</evidence>
<dbReference type="Gene3D" id="1.25.40.420">
    <property type="match status" value="1"/>
</dbReference>
<dbReference type="InterPro" id="IPR015915">
    <property type="entry name" value="Kelch-typ_b-propeller"/>
</dbReference>
<dbReference type="InterPro" id="IPR017096">
    <property type="entry name" value="BTB-kelch_protein"/>
</dbReference>
<dbReference type="PIRSF" id="PIRSF037037">
    <property type="entry name" value="Kelch-like_protein_gigaxonin"/>
    <property type="match status" value="1"/>
</dbReference>
<keyword evidence="3" id="KW-0677">Repeat</keyword>
<evidence type="ECO:0000256" key="1">
    <source>
        <dbReference type="ARBA" id="ARBA00013699"/>
    </source>
</evidence>
<dbReference type="InterPro" id="IPR011333">
    <property type="entry name" value="SKP1/BTB/POZ_sf"/>
</dbReference>
<reference evidence="6" key="1">
    <citation type="submission" date="2021-05" db="EMBL/GenBank/DDBJ databases">
        <authorList>
            <person name="Alioto T."/>
            <person name="Alioto T."/>
            <person name="Gomez Garrido J."/>
        </authorList>
    </citation>
    <scope>NUCLEOTIDE SEQUENCE</scope>
</reference>
<dbReference type="SUPFAM" id="SSF117281">
    <property type="entry name" value="Kelch motif"/>
    <property type="match status" value="2"/>
</dbReference>
<sequence>MPPLKTTLSSTRLKRCSIESLVPNPNNNNTDKHFSNKNYCSRVLNNLNSYRASSKFCDVEIVAGDHVVKAHKAVLSASSPYFKAMFSTGLSEEHKNRIELHGAISATVLETLINFIYSGDISLNEDNVQDVMIVGDMLELKDVVQACTEYIKQELSTCNAIGIYRFAEGHNFLDLTSAAIQFIQMQFPRVFQEEECLELPKEQLCNFLASEFLKVDSEYQVFQAALRWICHDLSQRRCFVFEILNHVRLPLVCLRLIENNVKECTDASLKVALRSIRKDLITRKGSLVTLYVQPRLWAKKDIYVIGGSKRESVITSWTRAESFESTYQTVERFDTFRRKWFHASPMEAGRILPGVATLNNRIFVVGGEQESQILADGECYDPSEMAWSRIAAMNVPRCEFGLTGLDGYLYALGGWVGDDIVGTIEKYDPILDEWNLESCLSEPRFSMGVVSYGGLIYLVGGFTRHRRHSKDLVAWCPGSCQWECRSPMLTPRSQMGVAVLDGYLYVLGGTNRTHEVLRSVERYCFETNTWEDVAPMRVGRASPAVASADGHLYVIGGDQTLAENFYRAQNTIDHVERYSPLSGAWEDCEPLPESRSEAGAVVL</sequence>
<dbReference type="UniPathway" id="UPA00143"/>
<dbReference type="EMBL" id="HBUF01352892">
    <property type="protein sequence ID" value="CAG6715234.1"/>
    <property type="molecule type" value="Transcribed_RNA"/>
</dbReference>
<evidence type="ECO:0000256" key="2">
    <source>
        <dbReference type="ARBA" id="ARBA00022441"/>
    </source>
</evidence>
<dbReference type="GO" id="GO:0003779">
    <property type="term" value="F:actin binding"/>
    <property type="evidence" value="ECO:0007669"/>
    <property type="project" value="UniProtKB-KW"/>
</dbReference>
<name>A0A8D8Y1N0_9HEMI</name>
<dbReference type="InterPro" id="IPR000210">
    <property type="entry name" value="BTB/POZ_dom"/>
</dbReference>
<evidence type="ECO:0000256" key="3">
    <source>
        <dbReference type="ARBA" id="ARBA00022737"/>
    </source>
</evidence>
<dbReference type="EMBL" id="HBUF01535540">
    <property type="protein sequence ID" value="CAG6753171.1"/>
    <property type="molecule type" value="Transcribed_RNA"/>
</dbReference>
<protein>
    <recommendedName>
        <fullName evidence="1">Kelch-like protein diablo</fullName>
    </recommendedName>
</protein>
<dbReference type="SMART" id="SM00612">
    <property type="entry name" value="Kelch"/>
    <property type="match status" value="6"/>
</dbReference>
<dbReference type="EMBL" id="HBUF01143245">
    <property type="protein sequence ID" value="CAG6646711.1"/>
    <property type="molecule type" value="Transcribed_RNA"/>
</dbReference>
<dbReference type="FunFam" id="1.25.40.420:FF:000001">
    <property type="entry name" value="Kelch-like family member 12"/>
    <property type="match status" value="1"/>
</dbReference>
<feature type="domain" description="BTB" evidence="5">
    <location>
        <begin position="57"/>
        <end position="125"/>
    </location>
</feature>
<dbReference type="PANTHER" id="PTHR45632:SF3">
    <property type="entry name" value="KELCH-LIKE PROTEIN 32"/>
    <property type="match status" value="1"/>
</dbReference>
<dbReference type="Gene3D" id="3.30.710.10">
    <property type="entry name" value="Potassium Channel Kv1.1, Chain A"/>
    <property type="match status" value="1"/>
</dbReference>
<evidence type="ECO:0000256" key="4">
    <source>
        <dbReference type="ARBA" id="ARBA00043912"/>
    </source>
</evidence>
<dbReference type="Pfam" id="PF07707">
    <property type="entry name" value="BACK"/>
    <property type="match status" value="1"/>
</dbReference>